<dbReference type="Gene3D" id="1.10.287.130">
    <property type="match status" value="1"/>
</dbReference>
<name>A0AAW9RUX1_9BACT</name>
<keyword evidence="11" id="KW-0902">Two-component regulatory system</keyword>
<keyword evidence="7" id="KW-0547">Nucleotide-binding</keyword>
<keyword evidence="12" id="KW-0472">Membrane</keyword>
<evidence type="ECO:0000256" key="1">
    <source>
        <dbReference type="ARBA" id="ARBA00000085"/>
    </source>
</evidence>
<keyword evidence="9" id="KW-0067">ATP-binding</keyword>
<dbReference type="GO" id="GO:0005524">
    <property type="term" value="F:ATP binding"/>
    <property type="evidence" value="ECO:0007669"/>
    <property type="project" value="UniProtKB-KW"/>
</dbReference>
<keyword evidence="5" id="KW-0808">Transferase</keyword>
<dbReference type="PRINTS" id="PR00344">
    <property type="entry name" value="BCTRLSENSOR"/>
</dbReference>
<dbReference type="AlphaFoldDB" id="A0AAW9RUX1"/>
<evidence type="ECO:0000256" key="10">
    <source>
        <dbReference type="ARBA" id="ARBA00022989"/>
    </source>
</evidence>
<dbReference type="SMART" id="SM00091">
    <property type="entry name" value="PAS"/>
    <property type="match status" value="2"/>
</dbReference>
<dbReference type="RefSeq" id="WP_346819645.1">
    <property type="nucleotide sequence ID" value="NZ_JBDKWZ010000001.1"/>
</dbReference>
<proteinExistence type="predicted"/>
<dbReference type="NCBIfam" id="TIGR00229">
    <property type="entry name" value="sensory_box"/>
    <property type="match status" value="1"/>
</dbReference>
<dbReference type="SUPFAM" id="SSF47384">
    <property type="entry name" value="Homodimeric domain of signal transducing histidine kinase"/>
    <property type="match status" value="1"/>
</dbReference>
<dbReference type="SMART" id="SM00086">
    <property type="entry name" value="PAC"/>
    <property type="match status" value="2"/>
</dbReference>
<evidence type="ECO:0000256" key="6">
    <source>
        <dbReference type="ARBA" id="ARBA00022692"/>
    </source>
</evidence>
<evidence type="ECO:0000256" key="8">
    <source>
        <dbReference type="ARBA" id="ARBA00022777"/>
    </source>
</evidence>
<dbReference type="PANTHER" id="PTHR42878:SF7">
    <property type="entry name" value="SENSOR HISTIDINE KINASE GLRK"/>
    <property type="match status" value="1"/>
</dbReference>
<dbReference type="CDD" id="cd00082">
    <property type="entry name" value="HisKA"/>
    <property type="match status" value="1"/>
</dbReference>
<feature type="domain" description="Histidine kinase" evidence="14">
    <location>
        <begin position="714"/>
        <end position="926"/>
    </location>
</feature>
<dbReference type="PROSITE" id="PS50109">
    <property type="entry name" value="HIS_KIN"/>
    <property type="match status" value="1"/>
</dbReference>
<keyword evidence="8 17" id="KW-0418">Kinase</keyword>
<dbReference type="FunFam" id="3.30.565.10:FF:000006">
    <property type="entry name" value="Sensor histidine kinase WalK"/>
    <property type="match status" value="1"/>
</dbReference>
<gene>
    <name evidence="17" type="ORF">AAG747_03020</name>
</gene>
<dbReference type="GO" id="GO:0030295">
    <property type="term" value="F:protein kinase activator activity"/>
    <property type="evidence" value="ECO:0007669"/>
    <property type="project" value="TreeGrafter"/>
</dbReference>
<comment type="catalytic activity">
    <reaction evidence="1">
        <text>ATP + protein L-histidine = ADP + protein N-phospho-L-histidine.</text>
        <dbReference type="EC" id="2.7.13.3"/>
    </reaction>
</comment>
<protein>
    <recommendedName>
        <fullName evidence="3">histidine kinase</fullName>
        <ecNumber evidence="3">2.7.13.3</ecNumber>
    </recommendedName>
</protein>
<dbReference type="PROSITE" id="PS50113">
    <property type="entry name" value="PAC"/>
    <property type="match status" value="1"/>
</dbReference>
<evidence type="ECO:0000256" key="12">
    <source>
        <dbReference type="ARBA" id="ARBA00023136"/>
    </source>
</evidence>
<dbReference type="CDD" id="cd00075">
    <property type="entry name" value="HATPase"/>
    <property type="match status" value="1"/>
</dbReference>
<evidence type="ECO:0000259" key="15">
    <source>
        <dbReference type="PROSITE" id="PS50112"/>
    </source>
</evidence>
<dbReference type="InterPro" id="IPR005467">
    <property type="entry name" value="His_kinase_dom"/>
</dbReference>
<keyword evidence="10" id="KW-1133">Transmembrane helix</keyword>
<evidence type="ECO:0000256" key="3">
    <source>
        <dbReference type="ARBA" id="ARBA00012438"/>
    </source>
</evidence>
<dbReference type="SUPFAM" id="SSF55785">
    <property type="entry name" value="PYP-like sensor domain (PAS domain)"/>
    <property type="match status" value="2"/>
</dbReference>
<feature type="coiled-coil region" evidence="13">
    <location>
        <begin position="687"/>
        <end position="714"/>
    </location>
</feature>
<dbReference type="Pfam" id="PF00512">
    <property type="entry name" value="HisKA"/>
    <property type="match status" value="1"/>
</dbReference>
<evidence type="ECO:0000259" key="14">
    <source>
        <dbReference type="PROSITE" id="PS50109"/>
    </source>
</evidence>
<keyword evidence="18" id="KW-1185">Reference proteome</keyword>
<keyword evidence="4" id="KW-0597">Phosphoprotein</keyword>
<dbReference type="GO" id="GO:0000155">
    <property type="term" value="F:phosphorelay sensor kinase activity"/>
    <property type="evidence" value="ECO:0007669"/>
    <property type="project" value="InterPro"/>
</dbReference>
<keyword evidence="6" id="KW-0812">Transmembrane</keyword>
<dbReference type="PROSITE" id="PS50112">
    <property type="entry name" value="PAS"/>
    <property type="match status" value="1"/>
</dbReference>
<dbReference type="InterPro" id="IPR000700">
    <property type="entry name" value="PAS-assoc_C"/>
</dbReference>
<evidence type="ECO:0000256" key="11">
    <source>
        <dbReference type="ARBA" id="ARBA00023012"/>
    </source>
</evidence>
<organism evidence="17 18">
    <name type="scientific">Rapidithrix thailandica</name>
    <dbReference type="NCBI Taxonomy" id="413964"/>
    <lineage>
        <taxon>Bacteria</taxon>
        <taxon>Pseudomonadati</taxon>
        <taxon>Bacteroidota</taxon>
        <taxon>Cytophagia</taxon>
        <taxon>Cytophagales</taxon>
        <taxon>Flammeovirgaceae</taxon>
        <taxon>Rapidithrix</taxon>
    </lineage>
</organism>
<feature type="domain" description="PAS" evidence="15">
    <location>
        <begin position="573"/>
        <end position="647"/>
    </location>
</feature>
<dbReference type="EMBL" id="JBDKWZ010000001">
    <property type="protein sequence ID" value="MEN7546865.1"/>
    <property type="molecule type" value="Genomic_DNA"/>
</dbReference>
<dbReference type="Gene3D" id="3.30.565.10">
    <property type="entry name" value="Histidine kinase-like ATPase, C-terminal domain"/>
    <property type="match status" value="1"/>
</dbReference>
<reference evidence="17 18" key="1">
    <citation type="submission" date="2024-04" db="EMBL/GenBank/DDBJ databases">
        <title>Novel genus in family Flammeovirgaceae.</title>
        <authorList>
            <person name="Nguyen T.H."/>
            <person name="Vuong T.Q."/>
            <person name="Le H."/>
            <person name="Kim S.-G."/>
        </authorList>
    </citation>
    <scope>NUCLEOTIDE SEQUENCE [LARGE SCALE GENOMIC DNA]</scope>
    <source>
        <strain evidence="17 18">JCM 23209</strain>
    </source>
</reference>
<evidence type="ECO:0000256" key="4">
    <source>
        <dbReference type="ARBA" id="ARBA00022553"/>
    </source>
</evidence>
<dbReference type="Proteomes" id="UP001403385">
    <property type="component" value="Unassembled WGS sequence"/>
</dbReference>
<evidence type="ECO:0000259" key="16">
    <source>
        <dbReference type="PROSITE" id="PS50113"/>
    </source>
</evidence>
<comment type="caution">
    <text evidence="17">The sequence shown here is derived from an EMBL/GenBank/DDBJ whole genome shotgun (WGS) entry which is preliminary data.</text>
</comment>
<evidence type="ECO:0000313" key="17">
    <source>
        <dbReference type="EMBL" id="MEN7546865.1"/>
    </source>
</evidence>
<dbReference type="InterPro" id="IPR035965">
    <property type="entry name" value="PAS-like_dom_sf"/>
</dbReference>
<dbReference type="InterPro" id="IPR003661">
    <property type="entry name" value="HisK_dim/P_dom"/>
</dbReference>
<dbReference type="PANTHER" id="PTHR42878">
    <property type="entry name" value="TWO-COMPONENT HISTIDINE KINASE"/>
    <property type="match status" value="1"/>
</dbReference>
<dbReference type="SUPFAM" id="SSF55874">
    <property type="entry name" value="ATPase domain of HSP90 chaperone/DNA topoisomerase II/histidine kinase"/>
    <property type="match status" value="1"/>
</dbReference>
<dbReference type="CDD" id="cd00130">
    <property type="entry name" value="PAS"/>
    <property type="match status" value="1"/>
</dbReference>
<feature type="domain" description="PAC" evidence="16">
    <location>
        <begin position="645"/>
        <end position="696"/>
    </location>
</feature>
<accession>A0AAW9RUX1</accession>
<dbReference type="EC" id="2.7.13.3" evidence="3"/>
<dbReference type="InterPro" id="IPR000014">
    <property type="entry name" value="PAS"/>
</dbReference>
<dbReference type="InterPro" id="IPR036097">
    <property type="entry name" value="HisK_dim/P_sf"/>
</dbReference>
<evidence type="ECO:0000256" key="7">
    <source>
        <dbReference type="ARBA" id="ARBA00022741"/>
    </source>
</evidence>
<evidence type="ECO:0000256" key="9">
    <source>
        <dbReference type="ARBA" id="ARBA00022840"/>
    </source>
</evidence>
<sequence>MNRDLPLVELGVLLDYRNKAGSYYCKYELLEANILRITHSGVPTIEDIKIVLTAFESQCERMQVEASNPMYILLDATHLTNADFITRKFYSQKVAGYFSKKIIRYASIIAANQVVATISKLAAKKYSSIKLSYHDTYEEAIEKIRQCKALDEGLAEKTDERGHSIYHANWVHREYIYIHHKRVSLVSKPEWNIGREKDPYQLRLYLIGKDLLLVKTVGSPEIEQIEEVVKKLWAVIRYSKQVQLGLIADYSQRGYLKKSALKQASDYDKALRKYWSKIYFILNDTAKIAFKTFDQFKPGFTENIRMASGISDALTKYHTEGKGDSFLHNEAKPEAFVANVNQKGLKNKSKDELIAIIEDLQSLNANQNQLIQARNQELFETIAQISWDNTYNYKELKVPITDPYSDLYIAIQMLQIDVRDMLNDLICMNKKLELKVQERTRDIAYKEANLRAIIDNNDHSIWVCDKELVLVDFNLKFQQAFQQLFGSQIMLGQSLKEAIPDLKVHAIWMHRLTNALSGSQLNYTDHLEGVDGKVYIFQSVLFPLVTEGEVSGISIFSKNITREVHKENLIKKNEQLLRSINQNIQEGIYRRKLEGEVVYVNQAFLDLFSVESIEEFNSHSIEHYYVNPEEKRSLDKEITQKNAYRNREVLYKRKDGSHFWGMTSAILVYDSSGELLIDGVVRNVTVNKKAEEKLTQQNEELKKLNEELDRFVYSASHDLRAPLSSLSGLIDLVGMEDNEENKAEYLSLMVKSVKRLDNFIQDIIHYSRNARLEVEREPIDFEEAIREVFEGLEYLDNAKSVQKEIEIIQDKAFYSDKKRLTIIFNNLLSNALRYTASYRPDACISVKVVVGGDNVNIQIKDNGIGIATKHQDKIFDMFYRATTFKPGSGLGLYIVKEAVEKLRGKVRLESVLNQGSVFYVELPNLNRPAE</sequence>
<dbReference type="SMART" id="SM00388">
    <property type="entry name" value="HisKA"/>
    <property type="match status" value="1"/>
</dbReference>
<dbReference type="SMART" id="SM00387">
    <property type="entry name" value="HATPase_c"/>
    <property type="match status" value="1"/>
</dbReference>
<dbReference type="Gene3D" id="3.30.450.20">
    <property type="entry name" value="PAS domain"/>
    <property type="match status" value="2"/>
</dbReference>
<comment type="subcellular location">
    <subcellularLocation>
        <location evidence="2">Membrane</location>
        <topology evidence="2">Multi-pass membrane protein</topology>
    </subcellularLocation>
</comment>
<evidence type="ECO:0000256" key="13">
    <source>
        <dbReference type="SAM" id="Coils"/>
    </source>
</evidence>
<dbReference type="Pfam" id="PF02518">
    <property type="entry name" value="HATPase_c"/>
    <property type="match status" value="1"/>
</dbReference>
<evidence type="ECO:0000313" key="18">
    <source>
        <dbReference type="Proteomes" id="UP001403385"/>
    </source>
</evidence>
<evidence type="ECO:0000256" key="2">
    <source>
        <dbReference type="ARBA" id="ARBA00004141"/>
    </source>
</evidence>
<dbReference type="Pfam" id="PF13426">
    <property type="entry name" value="PAS_9"/>
    <property type="match status" value="2"/>
</dbReference>
<dbReference type="InterPro" id="IPR003594">
    <property type="entry name" value="HATPase_dom"/>
</dbReference>
<dbReference type="GO" id="GO:0016020">
    <property type="term" value="C:membrane"/>
    <property type="evidence" value="ECO:0007669"/>
    <property type="project" value="UniProtKB-SubCell"/>
</dbReference>
<keyword evidence="13" id="KW-0175">Coiled coil</keyword>
<dbReference type="InterPro" id="IPR050351">
    <property type="entry name" value="BphY/WalK/GraS-like"/>
</dbReference>
<dbReference type="GO" id="GO:0000156">
    <property type="term" value="F:phosphorelay response regulator activity"/>
    <property type="evidence" value="ECO:0007669"/>
    <property type="project" value="TreeGrafter"/>
</dbReference>
<dbReference type="GO" id="GO:0007234">
    <property type="term" value="P:osmosensory signaling via phosphorelay pathway"/>
    <property type="evidence" value="ECO:0007669"/>
    <property type="project" value="TreeGrafter"/>
</dbReference>
<dbReference type="InterPro" id="IPR004358">
    <property type="entry name" value="Sig_transdc_His_kin-like_C"/>
</dbReference>
<dbReference type="InterPro" id="IPR001610">
    <property type="entry name" value="PAC"/>
</dbReference>
<dbReference type="InterPro" id="IPR036890">
    <property type="entry name" value="HATPase_C_sf"/>
</dbReference>
<evidence type="ECO:0000256" key="5">
    <source>
        <dbReference type="ARBA" id="ARBA00022679"/>
    </source>
</evidence>